<evidence type="ECO:0000256" key="1">
    <source>
        <dbReference type="ARBA" id="ARBA00005028"/>
    </source>
</evidence>
<comment type="catalytic activity">
    <reaction evidence="5">
        <text>alpha-maltose = beta-maltose</text>
        <dbReference type="Rhea" id="RHEA:21228"/>
        <dbReference type="ChEBI" id="CHEBI:18147"/>
        <dbReference type="ChEBI" id="CHEBI:18167"/>
        <dbReference type="EC" id="5.1.3.21"/>
    </reaction>
</comment>
<dbReference type="SUPFAM" id="SSF74650">
    <property type="entry name" value="Galactose mutarotase-like"/>
    <property type="match status" value="1"/>
</dbReference>
<evidence type="ECO:0000256" key="3">
    <source>
        <dbReference type="ARBA" id="ARBA00023235"/>
    </source>
</evidence>
<keyword evidence="3 5" id="KW-0413">Isomerase</keyword>
<dbReference type="PANTHER" id="PTHR10091:SF0">
    <property type="entry name" value="GALACTOSE MUTAROTASE"/>
    <property type="match status" value="1"/>
</dbReference>
<proteinExistence type="inferred from homology"/>
<dbReference type="Pfam" id="PF01263">
    <property type="entry name" value="Aldose_epim"/>
    <property type="match status" value="1"/>
</dbReference>
<evidence type="ECO:0000256" key="2">
    <source>
        <dbReference type="ARBA" id="ARBA00006206"/>
    </source>
</evidence>
<dbReference type="EMBL" id="BQXH01000010">
    <property type="protein sequence ID" value="GKS81591.1"/>
    <property type="molecule type" value="Genomic_DNA"/>
</dbReference>
<dbReference type="CDD" id="cd09019">
    <property type="entry name" value="galactose_mutarotase_like"/>
    <property type="match status" value="1"/>
</dbReference>
<dbReference type="InterPro" id="IPR047215">
    <property type="entry name" value="Galactose_mutarotase-like"/>
</dbReference>
<dbReference type="PANTHER" id="PTHR10091">
    <property type="entry name" value="ALDOSE-1-EPIMERASE"/>
    <property type="match status" value="1"/>
</dbReference>
<keyword evidence="4 5" id="KW-0119">Carbohydrate metabolism</keyword>
<evidence type="ECO:0000313" key="7">
    <source>
        <dbReference type="Proteomes" id="UP001055149"/>
    </source>
</evidence>
<dbReference type="InterPro" id="IPR015443">
    <property type="entry name" value="Aldose_1-epimerase"/>
</dbReference>
<evidence type="ECO:0000313" key="6">
    <source>
        <dbReference type="EMBL" id="GKS81591.1"/>
    </source>
</evidence>
<comment type="pathway">
    <text evidence="1 5">Carbohydrate metabolism; hexose metabolism.</text>
</comment>
<evidence type="ECO:0000256" key="5">
    <source>
        <dbReference type="PIRNR" id="PIRNR005096"/>
    </source>
</evidence>
<dbReference type="InterPro" id="IPR011013">
    <property type="entry name" value="Gal_mutarotase_sf_dom"/>
</dbReference>
<dbReference type="Gene3D" id="2.70.98.10">
    <property type="match status" value="1"/>
</dbReference>
<organism evidence="6 7">
    <name type="scientific">Ligilactobacillus pabuli</name>
    <dbReference type="NCBI Taxonomy" id="2886039"/>
    <lineage>
        <taxon>Bacteria</taxon>
        <taxon>Bacillati</taxon>
        <taxon>Bacillota</taxon>
        <taxon>Bacilli</taxon>
        <taxon>Lactobacillales</taxon>
        <taxon>Lactobacillaceae</taxon>
        <taxon>Ligilactobacillus</taxon>
    </lineage>
</organism>
<dbReference type="PIRSF" id="PIRSF005096">
    <property type="entry name" value="GALM"/>
    <property type="match status" value="1"/>
</dbReference>
<comment type="similarity">
    <text evidence="2 5">Belongs to the aldose epimerase family.</text>
</comment>
<accession>A0ABQ5JHP7</accession>
<dbReference type="Proteomes" id="UP001055149">
    <property type="component" value="Unassembled WGS sequence"/>
</dbReference>
<keyword evidence="7" id="KW-1185">Reference proteome</keyword>
<dbReference type="EC" id="5.1.3.21" evidence="5"/>
<evidence type="ECO:0000256" key="4">
    <source>
        <dbReference type="ARBA" id="ARBA00023277"/>
    </source>
</evidence>
<gene>
    <name evidence="6" type="primary">galM</name>
    <name evidence="6" type="ORF">LPAF129_12770</name>
</gene>
<protein>
    <recommendedName>
        <fullName evidence="5">Maltose epimerase</fullName>
        <ecNumber evidence="5">5.1.3.21</ecNumber>
    </recommendedName>
</protein>
<sequence>MDIFRSVIENFEGHVVTKIRLVNDNGTEISCLTMGATWNEFLVPTEDGGHHNLLLSFDTAKGYYDNSLCCCQSIGRVAGRIKNGQFTLDGKQYQVPTNENGNTLHGGPGSYRFLNWGYTTSRSANSVSVIFQKHIKESRDGFPGNYLATIIYTLDNANRVTISYSALNRESETLFNPTCHAYFNLSDKRDLSSHSLMINSNEYLQLDDELIPTGRVLQVDETPYDFRKFTNLQQSIDANEGFDDAFVVNGPGMATKPVAVLRDNESGRQLTLKSEGTGLVMYTMPEIDDGIKLSRDHGLDAVPCEGVALEAQQLPDAINNENFGDVVLKKNEKKTYHITFEFEQK</sequence>
<comment type="caution">
    <text evidence="6">The sequence shown here is derived from an EMBL/GenBank/DDBJ whole genome shotgun (WGS) entry which is preliminary data.</text>
</comment>
<dbReference type="RefSeq" id="WP_244055328.1">
    <property type="nucleotide sequence ID" value="NZ_BQXH01000010.1"/>
</dbReference>
<name>A0ABQ5JHP7_9LACO</name>
<comment type="function">
    <text evidence="5">Catalyzes the interconversion of alpha and beta anomers of maltose.</text>
</comment>
<dbReference type="InterPro" id="IPR014718">
    <property type="entry name" value="GH-type_carb-bd"/>
</dbReference>
<reference evidence="6" key="1">
    <citation type="journal article" date="2022" name="Int. J. Syst. Evol. Microbiol.">
        <title>A novel species of lactic acid bacteria, Ligilactobacillus pabuli sp. nov., isolated from alfalfa silage.</title>
        <authorList>
            <person name="Tohno M."/>
            <person name="Tanizawa Y."/>
            <person name="Sawada H."/>
            <person name="Sakamoto M."/>
            <person name="Ohkuma M."/>
            <person name="Kobayashi H."/>
        </authorList>
    </citation>
    <scope>NUCLEOTIDE SEQUENCE</scope>
    <source>
        <strain evidence="6">AF129</strain>
    </source>
</reference>
<dbReference type="InterPro" id="IPR008183">
    <property type="entry name" value="Aldose_1/G6P_1-epimerase"/>
</dbReference>